<dbReference type="Gene3D" id="3.30.70.2590">
    <property type="match status" value="1"/>
</dbReference>
<evidence type="ECO:0000313" key="1">
    <source>
        <dbReference type="EMBL" id="QSX35313.1"/>
    </source>
</evidence>
<proteinExistence type="predicted"/>
<dbReference type="InterPro" id="IPR022798">
    <property type="entry name" value="BcsD_bac"/>
</dbReference>
<dbReference type="InterPro" id="IPR038470">
    <property type="entry name" value="Cellsynth_D_sf"/>
</dbReference>
<accession>A0ABX7QUY3</accession>
<dbReference type="Pfam" id="PF03500">
    <property type="entry name" value="Cellsynth_D"/>
    <property type="match status" value="1"/>
</dbReference>
<protein>
    <recommendedName>
        <fullName evidence="3">Cellulose synthase subunit D</fullName>
    </recommendedName>
</protein>
<organism evidence="1 2">
    <name type="scientific">Shewanella avicenniae</name>
    <dbReference type="NCBI Taxonomy" id="2814294"/>
    <lineage>
        <taxon>Bacteria</taxon>
        <taxon>Pseudomonadati</taxon>
        <taxon>Pseudomonadota</taxon>
        <taxon>Gammaproteobacteria</taxon>
        <taxon>Alteromonadales</taxon>
        <taxon>Shewanellaceae</taxon>
        <taxon>Shewanella</taxon>
    </lineage>
</organism>
<evidence type="ECO:0000313" key="2">
    <source>
        <dbReference type="Proteomes" id="UP000662770"/>
    </source>
</evidence>
<evidence type="ECO:0008006" key="3">
    <source>
        <dbReference type="Google" id="ProtNLM"/>
    </source>
</evidence>
<name>A0ABX7QUY3_9GAMM</name>
<sequence>MSNASAQSLRYLEQQHCTKQWRLVVDSLANALATLEPALKQSILHRTGQQMAESFSLDVQPSLAALTKQLNEFWFQLDWGYVEISLKQERLYLEHHHCPVPYGRYDSHAYASLSMVLEGFYSTILAQQGGEDSARVIFMQSGNPMIFEYKNQENA</sequence>
<dbReference type="Proteomes" id="UP000662770">
    <property type="component" value="Chromosome"/>
</dbReference>
<gene>
    <name evidence="1" type="ORF">JYB87_09025</name>
</gene>
<dbReference type="EMBL" id="CP071503">
    <property type="protein sequence ID" value="QSX35313.1"/>
    <property type="molecule type" value="Genomic_DNA"/>
</dbReference>
<reference evidence="1 2" key="1">
    <citation type="submission" date="2021-03" db="EMBL/GenBank/DDBJ databases">
        <title>Novel species identification of genus Shewanella.</title>
        <authorList>
            <person name="Liu G."/>
            <person name="Zhang Q."/>
        </authorList>
    </citation>
    <scope>NUCLEOTIDE SEQUENCE [LARGE SCALE GENOMIC DNA]</scope>
    <source>
        <strain evidence="1 2">FJAT-51800</strain>
    </source>
</reference>
<dbReference type="RefSeq" id="WP_207356507.1">
    <property type="nucleotide sequence ID" value="NZ_CP071503.1"/>
</dbReference>
<keyword evidence="2" id="KW-1185">Reference proteome</keyword>